<dbReference type="Proteomes" id="UP001432059">
    <property type="component" value="Chromosome"/>
</dbReference>
<evidence type="ECO:0000313" key="2">
    <source>
        <dbReference type="Proteomes" id="UP001432059"/>
    </source>
</evidence>
<evidence type="ECO:0000313" key="1">
    <source>
        <dbReference type="EMBL" id="WOC52332.1"/>
    </source>
</evidence>
<sequence length="59" mass="6550">MGIIKTDNTAREILQILKADLTQIRRKIETLNASSANPLMGEITNISLTKIGRPSRKKS</sequence>
<dbReference type="KEGG" id="bpor:BPO_1685"/>
<reference evidence="1" key="1">
    <citation type="submission" date="2023-10" db="EMBL/GenBank/DDBJ databases">
        <title>Characterization and whole genome sequencing of a novel strain of Bergeyella porcorum QD2021 isolated from pig.</title>
        <authorList>
            <person name="Liu G."/>
            <person name="Chen C."/>
            <person name="Han X."/>
        </authorList>
    </citation>
    <scope>NUCLEOTIDE SEQUENCE</scope>
    <source>
        <strain evidence="1">QD2021</strain>
    </source>
</reference>
<dbReference type="AlphaFoldDB" id="A0AAU0F8L0"/>
<accession>A0AAU0F8L0</accession>
<proteinExistence type="predicted"/>
<gene>
    <name evidence="1" type="ORF">BPO_1685</name>
</gene>
<keyword evidence="2" id="KW-1185">Reference proteome</keyword>
<organism evidence="1 2">
    <name type="scientific">Bergeyella porcorum</name>
    <dbReference type="NCBI Taxonomy" id="1735111"/>
    <lineage>
        <taxon>Bacteria</taxon>
        <taxon>Pseudomonadati</taxon>
        <taxon>Bacteroidota</taxon>
        <taxon>Flavobacteriia</taxon>
        <taxon>Flavobacteriales</taxon>
        <taxon>Weeksellaceae</taxon>
        <taxon>Bergeyella</taxon>
    </lineage>
</organism>
<protein>
    <submittedName>
        <fullName evidence="1">Uncharacterized protein</fullName>
    </submittedName>
</protein>
<name>A0AAU0F8L0_9FLAO</name>
<dbReference type="EMBL" id="CP136426">
    <property type="protein sequence ID" value="WOC52332.1"/>
    <property type="molecule type" value="Genomic_DNA"/>
</dbReference>